<dbReference type="EMBL" id="ML976615">
    <property type="protein sequence ID" value="KAF1848946.1"/>
    <property type="molecule type" value="Genomic_DNA"/>
</dbReference>
<organism evidence="3 4">
    <name type="scientific">Cucurbitaria berberidis CBS 394.84</name>
    <dbReference type="NCBI Taxonomy" id="1168544"/>
    <lineage>
        <taxon>Eukaryota</taxon>
        <taxon>Fungi</taxon>
        <taxon>Dikarya</taxon>
        <taxon>Ascomycota</taxon>
        <taxon>Pezizomycotina</taxon>
        <taxon>Dothideomycetes</taxon>
        <taxon>Pleosporomycetidae</taxon>
        <taxon>Pleosporales</taxon>
        <taxon>Pleosporineae</taxon>
        <taxon>Cucurbitariaceae</taxon>
        <taxon>Cucurbitaria</taxon>
    </lineage>
</organism>
<sequence length="564" mass="64548">MFPKRHAFKYSYLQCGFPIVPTSTTADGTDVSDGRDQELGSWWLRVRANDYLERGNGALGFYGKLKLYLREQQVKDSDWSYAYLITAPRFLGYSFNPVSFWYIYDRESQLTKMVLEVNNTFGERRMYLLDGSSPPSPPRTSGSQSFPVSEQSESELPDVVKARFTDVWTKDFHVSPFNSRKGSYALKALDPFPYVSYDAPIIDNTVTLKSSKDHAKLVARLYSTGQALDPSQLGFLGTVRLVSSWWWVGFVTFPRILREATKLFFSRKLHVWLRPEVLTSSVGRFPTASEITLHGVFKDYLIHLVHGIEDPFCITMKGAIPDIPTETVMTRLEGGHDRAMTNIEIRVLTPAFYSRLVHYSFTSEAFDRECVFTDERNRTLWVCRPQLLAALLLEKTTLQRQGKGLPVVNRSYLDELRWAVMRKLRCPPADPVYSVTPRNSAFNVDDIRSRPYSELDNFVRSSKGRLYAGEYRRVVTKLFLAQRFCLGFPEVATLVDLFLRVLLCYLAVLQLRIWGGGNESTGQLEVLEKAMNRESWLAYFGWPASWSAVVLFACHAYGLSKGYK</sequence>
<evidence type="ECO:0000313" key="3">
    <source>
        <dbReference type="EMBL" id="KAF1848946.1"/>
    </source>
</evidence>
<keyword evidence="2" id="KW-0472">Membrane</keyword>
<keyword evidence="4" id="KW-1185">Reference proteome</keyword>
<protein>
    <submittedName>
        <fullName evidence="3">Uncharacterized protein</fullName>
    </submittedName>
</protein>
<reference evidence="3" key="1">
    <citation type="submission" date="2020-01" db="EMBL/GenBank/DDBJ databases">
        <authorList>
            <consortium name="DOE Joint Genome Institute"/>
            <person name="Haridas S."/>
            <person name="Albert R."/>
            <person name="Binder M."/>
            <person name="Bloem J."/>
            <person name="Labutti K."/>
            <person name="Salamov A."/>
            <person name="Andreopoulos B."/>
            <person name="Baker S.E."/>
            <person name="Barry K."/>
            <person name="Bills G."/>
            <person name="Bluhm B.H."/>
            <person name="Cannon C."/>
            <person name="Castanera R."/>
            <person name="Culley D.E."/>
            <person name="Daum C."/>
            <person name="Ezra D."/>
            <person name="Gonzalez J.B."/>
            <person name="Henrissat B."/>
            <person name="Kuo A."/>
            <person name="Liang C."/>
            <person name="Lipzen A."/>
            <person name="Lutzoni F."/>
            <person name="Magnuson J."/>
            <person name="Mondo S."/>
            <person name="Nolan M."/>
            <person name="Ohm R."/>
            <person name="Pangilinan J."/>
            <person name="Park H.-J."/>
            <person name="Ramirez L."/>
            <person name="Alfaro M."/>
            <person name="Sun H."/>
            <person name="Tritt A."/>
            <person name="Yoshinaga Y."/>
            <person name="Zwiers L.-H."/>
            <person name="Turgeon B.G."/>
            <person name="Goodwin S.B."/>
            <person name="Spatafora J.W."/>
            <person name="Crous P.W."/>
            <person name="Grigoriev I.V."/>
        </authorList>
    </citation>
    <scope>NUCLEOTIDE SEQUENCE</scope>
    <source>
        <strain evidence="3">CBS 394.84</strain>
    </source>
</reference>
<dbReference type="GeneID" id="63847233"/>
<dbReference type="PANTHER" id="PTHR33973">
    <property type="entry name" value="OS07G0153300 PROTEIN"/>
    <property type="match status" value="1"/>
</dbReference>
<feature type="region of interest" description="Disordered" evidence="1">
    <location>
        <begin position="128"/>
        <end position="154"/>
    </location>
</feature>
<dbReference type="Pfam" id="PF07103">
    <property type="entry name" value="DUF1365"/>
    <property type="match status" value="1"/>
</dbReference>
<keyword evidence="2" id="KW-0812">Transmembrane</keyword>
<evidence type="ECO:0000313" key="4">
    <source>
        <dbReference type="Proteomes" id="UP000800039"/>
    </source>
</evidence>
<dbReference type="OrthoDB" id="3340520at2759"/>
<evidence type="ECO:0000256" key="1">
    <source>
        <dbReference type="SAM" id="MobiDB-lite"/>
    </source>
</evidence>
<evidence type="ECO:0000256" key="2">
    <source>
        <dbReference type="SAM" id="Phobius"/>
    </source>
</evidence>
<dbReference type="RefSeq" id="XP_040791509.1">
    <property type="nucleotide sequence ID" value="XM_040929981.1"/>
</dbReference>
<keyword evidence="2" id="KW-1133">Transmembrane helix</keyword>
<accession>A0A9P4LAY5</accession>
<dbReference type="InterPro" id="IPR010775">
    <property type="entry name" value="DUF1365"/>
</dbReference>
<dbReference type="Proteomes" id="UP000800039">
    <property type="component" value="Unassembled WGS sequence"/>
</dbReference>
<dbReference type="AlphaFoldDB" id="A0A9P4LAY5"/>
<gene>
    <name evidence="3" type="ORF">K460DRAFT_304585</name>
</gene>
<feature type="transmembrane region" description="Helical" evidence="2">
    <location>
        <begin position="536"/>
        <end position="558"/>
    </location>
</feature>
<comment type="caution">
    <text evidence="3">The sequence shown here is derived from an EMBL/GenBank/DDBJ whole genome shotgun (WGS) entry which is preliminary data.</text>
</comment>
<name>A0A9P4LAY5_9PLEO</name>
<dbReference type="PANTHER" id="PTHR33973:SF4">
    <property type="entry name" value="OS07G0153300 PROTEIN"/>
    <property type="match status" value="1"/>
</dbReference>
<proteinExistence type="predicted"/>